<dbReference type="InterPro" id="IPR027417">
    <property type="entry name" value="P-loop_NTPase"/>
</dbReference>
<dbReference type="SMART" id="SM00382">
    <property type="entry name" value="AAA"/>
    <property type="match status" value="1"/>
</dbReference>
<dbReference type="InterPro" id="IPR010285">
    <property type="entry name" value="DNA_helicase_pif1-like_DEAD"/>
</dbReference>
<feature type="chain" id="PRO_5021476394" description="ATP-dependent DNA helicase" evidence="11">
    <location>
        <begin position="18"/>
        <end position="577"/>
    </location>
</feature>
<dbReference type="InterPro" id="IPR051055">
    <property type="entry name" value="PIF1_helicase"/>
</dbReference>
<dbReference type="STRING" id="286115.A0A507D8P3"/>
<keyword evidence="9" id="KW-0233">DNA recombination</keyword>
<feature type="compositionally biased region" description="Basic residues" evidence="10">
    <location>
        <begin position="43"/>
        <end position="55"/>
    </location>
</feature>
<evidence type="ECO:0000256" key="9">
    <source>
        <dbReference type="RuleBase" id="RU363044"/>
    </source>
</evidence>
<evidence type="ECO:0000256" key="8">
    <source>
        <dbReference type="ARBA" id="ARBA00023235"/>
    </source>
</evidence>
<dbReference type="GO" id="GO:0006310">
    <property type="term" value="P:DNA recombination"/>
    <property type="evidence" value="ECO:0007669"/>
    <property type="project" value="UniProtKB-KW"/>
</dbReference>
<dbReference type="Pfam" id="PF05970">
    <property type="entry name" value="PIF1"/>
    <property type="match status" value="1"/>
</dbReference>
<proteinExistence type="inferred from homology"/>
<keyword evidence="4 9" id="KW-0347">Helicase</keyword>
<dbReference type="Pfam" id="PF21530">
    <property type="entry name" value="Pif1_2B_dom"/>
    <property type="match status" value="1"/>
</dbReference>
<evidence type="ECO:0000256" key="6">
    <source>
        <dbReference type="ARBA" id="ARBA00023125"/>
    </source>
</evidence>
<comment type="cofactor">
    <cofactor evidence="9">
        <name>Mg(2+)</name>
        <dbReference type="ChEBI" id="CHEBI:18420"/>
    </cofactor>
</comment>
<evidence type="ECO:0000256" key="10">
    <source>
        <dbReference type="SAM" id="MobiDB-lite"/>
    </source>
</evidence>
<protein>
    <recommendedName>
        <fullName evidence="9">ATP-dependent DNA helicase</fullName>
        <ecNumber evidence="9">5.6.2.3</ecNumber>
    </recommendedName>
</protein>
<evidence type="ECO:0000313" key="13">
    <source>
        <dbReference type="EMBL" id="TPX47952.1"/>
    </source>
</evidence>
<dbReference type="GO" id="GO:0006281">
    <property type="term" value="P:DNA repair"/>
    <property type="evidence" value="ECO:0007669"/>
    <property type="project" value="UniProtKB-KW"/>
</dbReference>
<keyword evidence="11" id="KW-0732">Signal</keyword>
<dbReference type="SUPFAM" id="SSF52540">
    <property type="entry name" value="P-loop containing nucleoside triphosphate hydrolases"/>
    <property type="match status" value="2"/>
</dbReference>
<feature type="compositionally biased region" description="Low complexity" evidence="10">
    <location>
        <begin position="60"/>
        <end position="71"/>
    </location>
</feature>
<keyword evidence="14" id="KW-1185">Reference proteome</keyword>
<dbReference type="GO" id="GO:0016887">
    <property type="term" value="F:ATP hydrolysis activity"/>
    <property type="evidence" value="ECO:0007669"/>
    <property type="project" value="RHEA"/>
</dbReference>
<keyword evidence="2 9" id="KW-0227">DNA damage</keyword>
<keyword evidence="7 9" id="KW-0234">DNA repair</keyword>
<evidence type="ECO:0000256" key="5">
    <source>
        <dbReference type="ARBA" id="ARBA00022840"/>
    </source>
</evidence>
<keyword evidence="1 9" id="KW-0547">Nucleotide-binding</keyword>
<feature type="domain" description="AAA+ ATPase" evidence="12">
    <location>
        <begin position="129"/>
        <end position="250"/>
    </location>
</feature>
<dbReference type="InterPro" id="IPR003593">
    <property type="entry name" value="AAA+_ATPase"/>
</dbReference>
<dbReference type="Proteomes" id="UP000317494">
    <property type="component" value="Unassembled WGS sequence"/>
</dbReference>
<sequence length="577" mass="64275">MWMAGHFTALWLAAVHVRDIMNKGGQHVRRHGPSWITNLPRVPGHHRHHRGHVRHATAVSPDPDIPDGGAPLAPPIPIPSASSSSSPTKPLSEYRIASQPIAHQTVTSLPSPFVGLSSEQRALVDTMHEGKNVYFTGRAGTGKSHVLKAFITEAKEKQRRVAVTAPSGIAAVHIGGQTLHSYFSLWPSHLKQPEKLHVFLRQSNWRISKYDVDVVILDEASMVGPDVFNALHYLMLRLRSPRKRDLSKPFGGAQVVLCGDFYQLPPIDVTPRNEEGITLSQKMEQLASQDTPYLFDSAAWSNLMINQMHVTELTKVFRQSDPHFIELLDEMRVGNLSAKSWNALDACRRPLPVDGIIPTRLYAFRRPALHANFRCLEELPGPDVVFDAIDHLPRRDTPALPLGLANALKSSHHWDVFQAEKTIPLRKGAQVILLKNLSIVDGLVNGARGVVIDFQTHTDSKYSSTTPIQIPVVRFTNGKTFGIPYDDFEIEIDNGVILSRSQIPLKLGWALTIHKSQGMTLDRVELSMPVAFACGQAYVALSRVKNLSGLHLKNFHPRAIVASRKVKRFYDDLQILQ</sequence>
<evidence type="ECO:0000256" key="2">
    <source>
        <dbReference type="ARBA" id="ARBA00022763"/>
    </source>
</evidence>
<dbReference type="PANTHER" id="PTHR47642">
    <property type="entry name" value="ATP-DEPENDENT DNA HELICASE"/>
    <property type="match status" value="1"/>
</dbReference>
<keyword evidence="6" id="KW-0238">DNA-binding</keyword>
<keyword evidence="8" id="KW-0413">Isomerase</keyword>
<keyword evidence="3 9" id="KW-0378">Hydrolase</keyword>
<evidence type="ECO:0000256" key="7">
    <source>
        <dbReference type="ARBA" id="ARBA00023204"/>
    </source>
</evidence>
<accession>A0A507D8P3</accession>
<evidence type="ECO:0000256" key="4">
    <source>
        <dbReference type="ARBA" id="ARBA00022806"/>
    </source>
</evidence>
<dbReference type="GO" id="GO:0005524">
    <property type="term" value="F:ATP binding"/>
    <property type="evidence" value="ECO:0007669"/>
    <property type="project" value="UniProtKB-KW"/>
</dbReference>
<feature type="region of interest" description="Disordered" evidence="10">
    <location>
        <begin position="40"/>
        <end position="91"/>
    </location>
</feature>
<comment type="catalytic activity">
    <reaction evidence="9">
        <text>ATP + H2O = ADP + phosphate + H(+)</text>
        <dbReference type="Rhea" id="RHEA:13065"/>
        <dbReference type="ChEBI" id="CHEBI:15377"/>
        <dbReference type="ChEBI" id="CHEBI:15378"/>
        <dbReference type="ChEBI" id="CHEBI:30616"/>
        <dbReference type="ChEBI" id="CHEBI:43474"/>
        <dbReference type="ChEBI" id="CHEBI:456216"/>
        <dbReference type="EC" id="5.6.2.3"/>
    </reaction>
</comment>
<comment type="caution">
    <text evidence="13">The sequence shown here is derived from an EMBL/GenBank/DDBJ whole genome shotgun (WGS) entry which is preliminary data.</text>
</comment>
<dbReference type="CDD" id="cd18809">
    <property type="entry name" value="SF1_C_RecD"/>
    <property type="match status" value="1"/>
</dbReference>
<evidence type="ECO:0000256" key="3">
    <source>
        <dbReference type="ARBA" id="ARBA00022801"/>
    </source>
</evidence>
<dbReference type="InterPro" id="IPR049163">
    <property type="entry name" value="Pif1-like_2B_dom"/>
</dbReference>
<dbReference type="EMBL" id="QEAN01000108">
    <property type="protein sequence ID" value="TPX47952.1"/>
    <property type="molecule type" value="Genomic_DNA"/>
</dbReference>
<comment type="similarity">
    <text evidence="9">Belongs to the helicase family.</text>
</comment>
<evidence type="ECO:0000259" key="12">
    <source>
        <dbReference type="SMART" id="SM00382"/>
    </source>
</evidence>
<keyword evidence="5 9" id="KW-0067">ATP-binding</keyword>
<gene>
    <name evidence="13" type="ORF">SeMB42_g03156</name>
</gene>
<dbReference type="GO" id="GO:0000723">
    <property type="term" value="P:telomere maintenance"/>
    <property type="evidence" value="ECO:0007669"/>
    <property type="project" value="InterPro"/>
</dbReference>
<dbReference type="GO" id="GO:0043139">
    <property type="term" value="F:5'-3' DNA helicase activity"/>
    <property type="evidence" value="ECO:0007669"/>
    <property type="project" value="UniProtKB-EC"/>
</dbReference>
<dbReference type="EC" id="5.6.2.3" evidence="9"/>
<name>A0A507D8P3_9FUNG</name>
<dbReference type="VEuPathDB" id="FungiDB:SeMB42_g03156"/>
<organism evidence="13 14">
    <name type="scientific">Synchytrium endobioticum</name>
    <dbReference type="NCBI Taxonomy" id="286115"/>
    <lineage>
        <taxon>Eukaryota</taxon>
        <taxon>Fungi</taxon>
        <taxon>Fungi incertae sedis</taxon>
        <taxon>Chytridiomycota</taxon>
        <taxon>Chytridiomycota incertae sedis</taxon>
        <taxon>Chytridiomycetes</taxon>
        <taxon>Synchytriales</taxon>
        <taxon>Synchytriaceae</taxon>
        <taxon>Synchytrium</taxon>
    </lineage>
</organism>
<evidence type="ECO:0000313" key="14">
    <source>
        <dbReference type="Proteomes" id="UP000317494"/>
    </source>
</evidence>
<feature type="signal peptide" evidence="11">
    <location>
        <begin position="1"/>
        <end position="17"/>
    </location>
</feature>
<reference evidence="13 14" key="1">
    <citation type="journal article" date="2019" name="Sci. Rep.">
        <title>Comparative genomics of chytrid fungi reveal insights into the obligate biotrophic and pathogenic lifestyle of Synchytrium endobioticum.</title>
        <authorList>
            <person name="van de Vossenberg B.T.L.H."/>
            <person name="Warris S."/>
            <person name="Nguyen H.D.T."/>
            <person name="van Gent-Pelzer M.P.E."/>
            <person name="Joly D.L."/>
            <person name="van de Geest H.C."/>
            <person name="Bonants P.J.M."/>
            <person name="Smith D.S."/>
            <person name="Levesque C.A."/>
            <person name="van der Lee T.A.J."/>
        </authorList>
    </citation>
    <scope>NUCLEOTIDE SEQUENCE [LARGE SCALE GENOMIC DNA]</scope>
    <source>
        <strain evidence="13 14">MB42</strain>
    </source>
</reference>
<evidence type="ECO:0000256" key="11">
    <source>
        <dbReference type="SAM" id="SignalP"/>
    </source>
</evidence>
<evidence type="ECO:0000256" key="1">
    <source>
        <dbReference type="ARBA" id="ARBA00022741"/>
    </source>
</evidence>
<dbReference type="Gene3D" id="3.40.50.300">
    <property type="entry name" value="P-loop containing nucleotide triphosphate hydrolases"/>
    <property type="match status" value="1"/>
</dbReference>
<dbReference type="PANTHER" id="PTHR47642:SF5">
    <property type="entry name" value="ATP-DEPENDENT DNA HELICASE"/>
    <property type="match status" value="1"/>
</dbReference>
<dbReference type="AlphaFoldDB" id="A0A507D8P3"/>